<dbReference type="GeneID" id="70236757"/>
<dbReference type="EMBL" id="JAEUBE010000352">
    <property type="protein sequence ID" value="KAH3664078.1"/>
    <property type="molecule type" value="Genomic_DNA"/>
</dbReference>
<comment type="caution">
    <text evidence="1">The sequence shown here is derived from an EMBL/GenBank/DDBJ whole genome shotgun (WGS) entry which is preliminary data.</text>
</comment>
<evidence type="ECO:0000313" key="2">
    <source>
        <dbReference type="Proteomes" id="UP000769157"/>
    </source>
</evidence>
<accession>A0A9P8P202</accession>
<dbReference type="AlphaFoldDB" id="A0A9P8P202"/>
<proteinExistence type="predicted"/>
<evidence type="ECO:0000313" key="1">
    <source>
        <dbReference type="EMBL" id="KAH3664078.1"/>
    </source>
</evidence>
<keyword evidence="2" id="KW-1185">Reference proteome</keyword>
<reference evidence="1" key="2">
    <citation type="submission" date="2021-01" db="EMBL/GenBank/DDBJ databases">
        <authorList>
            <person name="Schikora-Tamarit M.A."/>
        </authorList>
    </citation>
    <scope>NUCLEOTIDE SEQUENCE</scope>
    <source>
        <strain evidence="1">CBS6075</strain>
    </source>
</reference>
<name>A0A9P8P202_9ASCO</name>
<sequence>MRILFIGDALIRWIRNSSISGDSVESGESKTDFTTCSSLPEHFSLNNGICSNESKTSTKSSGTVVKTDWMPYSPSIHAVNRSLNVDMA</sequence>
<organism evidence="1 2">
    <name type="scientific">Ogataea philodendri</name>
    <dbReference type="NCBI Taxonomy" id="1378263"/>
    <lineage>
        <taxon>Eukaryota</taxon>
        <taxon>Fungi</taxon>
        <taxon>Dikarya</taxon>
        <taxon>Ascomycota</taxon>
        <taxon>Saccharomycotina</taxon>
        <taxon>Pichiomycetes</taxon>
        <taxon>Pichiales</taxon>
        <taxon>Pichiaceae</taxon>
        <taxon>Ogataea</taxon>
    </lineage>
</organism>
<reference evidence="1" key="1">
    <citation type="journal article" date="2021" name="Open Biol.">
        <title>Shared evolutionary footprints suggest mitochondrial oxidative damage underlies multiple complex I losses in fungi.</title>
        <authorList>
            <person name="Schikora-Tamarit M.A."/>
            <person name="Marcet-Houben M."/>
            <person name="Nosek J."/>
            <person name="Gabaldon T."/>
        </authorList>
    </citation>
    <scope>NUCLEOTIDE SEQUENCE</scope>
    <source>
        <strain evidence="1">CBS6075</strain>
    </source>
</reference>
<protein>
    <submittedName>
        <fullName evidence="1">Uncharacterized protein</fullName>
    </submittedName>
</protein>
<dbReference type="RefSeq" id="XP_046060358.1">
    <property type="nucleotide sequence ID" value="XM_046205908.1"/>
</dbReference>
<gene>
    <name evidence="1" type="ORF">OGAPHI_004792</name>
</gene>
<dbReference type="Proteomes" id="UP000769157">
    <property type="component" value="Unassembled WGS sequence"/>
</dbReference>